<dbReference type="Proteomes" id="UP000494205">
    <property type="component" value="Unassembled WGS sequence"/>
</dbReference>
<dbReference type="EMBL" id="CADIJZ010000006">
    <property type="protein sequence ID" value="CAB3665379.1"/>
    <property type="molecule type" value="Genomic_DNA"/>
</dbReference>
<accession>A0A2N7WHH6</accession>
<reference evidence="1 4" key="2">
    <citation type="submission" date="2020-04" db="EMBL/GenBank/DDBJ databases">
        <authorList>
            <person name="De Canck E."/>
        </authorList>
    </citation>
    <scope>NUCLEOTIDE SEQUENCE [LARGE SCALE GENOMIC DNA]</scope>
    <source>
        <strain evidence="1 4">LMG 27174</strain>
    </source>
</reference>
<proteinExistence type="predicted"/>
<evidence type="ECO:0000313" key="2">
    <source>
        <dbReference type="EMBL" id="PMS28878.1"/>
    </source>
</evidence>
<protein>
    <submittedName>
        <fullName evidence="1">Uncharacterized protein</fullName>
    </submittedName>
</protein>
<dbReference type="Proteomes" id="UP000235659">
    <property type="component" value="Unassembled WGS sequence"/>
</dbReference>
<evidence type="ECO:0000313" key="4">
    <source>
        <dbReference type="Proteomes" id="UP000494205"/>
    </source>
</evidence>
<keyword evidence="3" id="KW-1185">Reference proteome</keyword>
<reference evidence="2 3" key="1">
    <citation type="submission" date="2018-01" db="EMBL/GenBank/DDBJ databases">
        <title>Whole genome analyses suggest that Burkholderia sensu lato contains two further novel genera in the rhizoxinica-symbiotica group Mycetohabitans gen. nov., and Trinickia gen. nov.: implications for the evolution of diazotrophy and nodulation in the Burkholderiaceae.</title>
        <authorList>
            <person name="Estrada-de los Santos P."/>
            <person name="Palmer M."/>
            <person name="Chavez-Ramirez B."/>
            <person name="Beukes C."/>
            <person name="Steenkamp E.T."/>
            <person name="Hirsch A.M."/>
            <person name="Manyaka P."/>
            <person name="Maluk M."/>
            <person name="Lafos M."/>
            <person name="Crook M."/>
            <person name="Gross E."/>
            <person name="Simon M.F."/>
            <person name="Bueno dos Reis Junior F."/>
            <person name="Poole P.S."/>
            <person name="Venter S.N."/>
            <person name="James E.K."/>
        </authorList>
    </citation>
    <scope>NUCLEOTIDE SEQUENCE [LARGE SCALE GENOMIC DNA]</scope>
    <source>
        <strain evidence="2 3">WSM 3937</strain>
    </source>
</reference>
<evidence type="ECO:0000313" key="1">
    <source>
        <dbReference type="EMBL" id="CAB3665379.1"/>
    </source>
</evidence>
<dbReference type="InterPro" id="IPR038488">
    <property type="entry name" value="Integrase_DNA-bd_sf"/>
</dbReference>
<evidence type="ECO:0000313" key="3">
    <source>
        <dbReference type="Proteomes" id="UP000235659"/>
    </source>
</evidence>
<gene>
    <name evidence="2" type="ORF">C0Z16_20835</name>
    <name evidence="1" type="ORF">LMG27174_01853</name>
</gene>
<dbReference type="Gene3D" id="3.30.160.390">
    <property type="entry name" value="Integrase, DNA-binding domain"/>
    <property type="match status" value="1"/>
</dbReference>
<name>A0A2N7WHH6_9BURK</name>
<dbReference type="EMBL" id="PNXY01000015">
    <property type="protein sequence ID" value="PMS28878.1"/>
    <property type="molecule type" value="Genomic_DNA"/>
</dbReference>
<dbReference type="OrthoDB" id="9795573at2"/>
<sequence>MSHLLLLNESHTHAVCNPGWHDDGGGLFLVIADDNSAQWVFRPALADGLVHAELIGDADDLHIDRARELAQACRDRLFLRRDPEGAAYRRQELSGVMLSLVDKFRTPAGRGVRHRHVVIGACP</sequence>
<organism evidence="1 4">
    <name type="scientific">Paraburkholderia rhynchosiae</name>
    <dbReference type="NCBI Taxonomy" id="487049"/>
    <lineage>
        <taxon>Bacteria</taxon>
        <taxon>Pseudomonadati</taxon>
        <taxon>Pseudomonadota</taxon>
        <taxon>Betaproteobacteria</taxon>
        <taxon>Burkholderiales</taxon>
        <taxon>Burkholderiaceae</taxon>
        <taxon>Paraburkholderia</taxon>
    </lineage>
</organism>
<dbReference type="AlphaFoldDB" id="A0A2N7WHH6"/>
<dbReference type="RefSeq" id="WP_102634000.1">
    <property type="nucleotide sequence ID" value="NZ_CADIJZ010000006.1"/>
</dbReference>